<keyword evidence="1" id="KW-0812">Transmembrane</keyword>
<feature type="transmembrane region" description="Helical" evidence="1">
    <location>
        <begin position="12"/>
        <end position="34"/>
    </location>
</feature>
<keyword evidence="1" id="KW-0472">Membrane</keyword>
<proteinExistence type="predicted"/>
<protein>
    <recommendedName>
        <fullName evidence="3">7TM GPCR serpentine receptor class x (Srx) domain-containing protein</fullName>
    </recommendedName>
</protein>
<evidence type="ECO:0008006" key="3">
    <source>
        <dbReference type="Google" id="ProtNLM"/>
    </source>
</evidence>
<keyword evidence="1" id="KW-1133">Transmembrane helix</keyword>
<evidence type="ECO:0000256" key="1">
    <source>
        <dbReference type="SAM" id="Phobius"/>
    </source>
</evidence>
<feature type="transmembrane region" description="Helical" evidence="1">
    <location>
        <begin position="202"/>
        <end position="230"/>
    </location>
</feature>
<dbReference type="EMBL" id="GDID01007725">
    <property type="protein sequence ID" value="JAP88881.1"/>
    <property type="molecule type" value="Transcribed_RNA"/>
</dbReference>
<organism evidence="2">
    <name type="scientific">Trepomonas sp. PC1</name>
    <dbReference type="NCBI Taxonomy" id="1076344"/>
    <lineage>
        <taxon>Eukaryota</taxon>
        <taxon>Metamonada</taxon>
        <taxon>Diplomonadida</taxon>
        <taxon>Hexamitidae</taxon>
        <taxon>Hexamitinae</taxon>
        <taxon>Trepomonas</taxon>
    </lineage>
</organism>
<feature type="transmembrane region" description="Helical" evidence="1">
    <location>
        <begin position="81"/>
        <end position="102"/>
    </location>
</feature>
<reference evidence="2" key="1">
    <citation type="submission" date="2015-07" db="EMBL/GenBank/DDBJ databases">
        <title>Adaptation to a free-living lifestyle via gene acquisitions in the diplomonad Trepomonas sp. PC1.</title>
        <authorList>
            <person name="Xu F."/>
            <person name="Jerlstrom-Hultqvist J."/>
            <person name="Kolisko M."/>
            <person name="Simpson A.G.B."/>
            <person name="Roger A.J."/>
            <person name="Svard S.G."/>
            <person name="Andersson J.O."/>
        </authorList>
    </citation>
    <scope>NUCLEOTIDE SEQUENCE</scope>
    <source>
        <strain evidence="2">PC1</strain>
    </source>
</reference>
<evidence type="ECO:0000313" key="2">
    <source>
        <dbReference type="EMBL" id="JAP88881.1"/>
    </source>
</evidence>
<dbReference type="AlphaFoldDB" id="A0A146JZP8"/>
<feature type="transmembrane region" description="Helical" evidence="1">
    <location>
        <begin position="163"/>
        <end position="190"/>
    </location>
</feature>
<accession>A0A146JZP8</accession>
<name>A0A146JZP8_9EUKA</name>
<feature type="transmembrane region" description="Helical" evidence="1">
    <location>
        <begin position="250"/>
        <end position="271"/>
    </location>
</feature>
<gene>
    <name evidence="2" type="ORF">TPC1_31624</name>
</gene>
<sequence>MDDNCKAEINLFLLSFTSIGAMFCLLDIVHNVVLIRKEKEKQIKQMFTMCAFQQLGFLCQLVALLGYTYPSLYKDDCYVGYHLFDLIVGNIGRFFNISSFLMHLNKLNTFLSPNYRPCIPGVILFKKFKQNMNFIWFLMSVPFIIGIILAIIGQIIISVRGILYGINFLIILICNYFYSVYLVISIIQYVKSQYRVQKRQKLLTVIHGILILLYLVIGEAYLVLVIIDYFSIGENLGATVIGSVIKQIGIYTKIAITILQAIVGLFVSLVYKRIAEKAQTAKQMATVLRYQ</sequence>
<feature type="transmembrane region" description="Helical" evidence="1">
    <location>
        <begin position="46"/>
        <end position="69"/>
    </location>
</feature>
<feature type="transmembrane region" description="Helical" evidence="1">
    <location>
        <begin position="134"/>
        <end position="157"/>
    </location>
</feature>